<dbReference type="GO" id="GO:0005739">
    <property type="term" value="C:mitochondrion"/>
    <property type="evidence" value="ECO:0007669"/>
    <property type="project" value="TreeGrafter"/>
</dbReference>
<dbReference type="Proteomes" id="UP001378592">
    <property type="component" value="Unassembled WGS sequence"/>
</dbReference>
<proteinExistence type="predicted"/>
<dbReference type="GO" id="GO:0003730">
    <property type="term" value="F:mRNA 3'-UTR binding"/>
    <property type="evidence" value="ECO:0007669"/>
    <property type="project" value="TreeGrafter"/>
</dbReference>
<dbReference type="GO" id="GO:0070129">
    <property type="term" value="P:regulation of mitochondrial translation"/>
    <property type="evidence" value="ECO:0007669"/>
    <property type="project" value="TreeGrafter"/>
</dbReference>
<dbReference type="EMBL" id="JAZDUA010000670">
    <property type="protein sequence ID" value="KAK7790048.1"/>
    <property type="molecule type" value="Genomic_DNA"/>
</dbReference>
<gene>
    <name evidence="2" type="ORF">R5R35_008252</name>
</gene>
<sequence length="909" mass="102151">MIVSYGKAGNSEGILDVLRSMSEKFSVVVQEETLREYAVPWLYKLCLKNSNDVISKLKSAGIPLESSVVSLLHYLLSENNIKDAVKVVKKYNVNYMPNSLRKPLLQAYRHTGDAVSFAGMMHAMYIATENIGMRNVNSNFIDEAFPVLDRFELVGQLLLDTVSGVRNVNVSEVKKLLEAMCSQGLVISTSTAERFVEQLGNANMTTEISNLLEKLTSGVVVSQEQRASQGMAFGSESRLTNLVNNLKAKGEPTHTARKRLLNLHCKNQNLEKANAVWQELVNEDVGIGPGLTAQLIDLNVSNENLETALKVLKWLENQTNDYIVNRSKIVKLATLLVKNNDLDGALTLLRDQAQKRTATTEEKNYALSSACRTLLNYLADQADVDNLRKAFDTLLQNSYIDINNVMLGPLIKVHIVRNDLDSAMKEFEKLCNMYRCTPMKNELTCKLIEAEDAVSLQKITDLSTKVHGEVNSLYDLVFAFVECGRVRQARKILETPGLLVRPERVHLACSRYSQEGMVSSLEGLVEATKSLSHIDPSNIYLHLLKTYCQKNDSENALGLWVKMQEENVQPTDEFLRFLGNFLKEQGLPVPFVLPEVPIQSKTNENKVIENFTTALQESNYSKALEILESMEEKLKCQVSKEKLSSLLKYLSSSGQREEVSKLLLLMLQLNKQPATQIFKTVVNQITSAGDILTLNLINEYLDESAKKTIAYDNNLCRAHEIAGAASEYLHTLDNEVTNAGPSDVEALAGKFPKSAMLVLLKNHPELHSHYQIICEKYLKKGIIVPMSILWIYHALEHQYSVADEVWNKYLIRLESVKYDPVCRFALQRLDLPLATYVVERLKESNIIKSSHGYAHSCVVDILLTNGKIEEAVEFVKKSKSVISYENLTNATRKRLEILTKERGISLESS</sequence>
<evidence type="ECO:0000313" key="3">
    <source>
        <dbReference type="Proteomes" id="UP001378592"/>
    </source>
</evidence>
<evidence type="ECO:0000313" key="2">
    <source>
        <dbReference type="EMBL" id="KAK7790048.1"/>
    </source>
</evidence>
<dbReference type="InterPro" id="IPR002885">
    <property type="entry name" value="PPR_rpt"/>
</dbReference>
<dbReference type="PANTHER" id="PTHR46669">
    <property type="entry name" value="LEUCINE-RICH PPR MOTIF-CONTAINING PROTEIN, MITOCHONDRIAL"/>
    <property type="match status" value="1"/>
</dbReference>
<comment type="caution">
    <text evidence="2">The sequence shown here is derived from an EMBL/GenBank/DDBJ whole genome shotgun (WGS) entry which is preliminary data.</text>
</comment>
<protein>
    <recommendedName>
        <fullName evidence="4">Leucine-rich PPR motif-containing protein, mitochondrial</fullName>
    </recommendedName>
</protein>
<dbReference type="Pfam" id="PF01535">
    <property type="entry name" value="PPR"/>
    <property type="match status" value="2"/>
</dbReference>
<name>A0AAN9V595_9ORTH</name>
<feature type="repeat" description="PPR" evidence="1">
    <location>
        <begin position="536"/>
        <end position="570"/>
    </location>
</feature>
<dbReference type="InterPro" id="IPR033490">
    <property type="entry name" value="LRP130"/>
</dbReference>
<evidence type="ECO:0000256" key="1">
    <source>
        <dbReference type="PROSITE-ProRule" id="PRU00708"/>
    </source>
</evidence>
<dbReference type="GO" id="GO:0005634">
    <property type="term" value="C:nucleus"/>
    <property type="evidence" value="ECO:0007669"/>
    <property type="project" value="TreeGrafter"/>
</dbReference>
<dbReference type="Gene3D" id="1.25.40.10">
    <property type="entry name" value="Tetratricopeptide repeat domain"/>
    <property type="match status" value="1"/>
</dbReference>
<organism evidence="2 3">
    <name type="scientific">Gryllus longicercus</name>
    <dbReference type="NCBI Taxonomy" id="2509291"/>
    <lineage>
        <taxon>Eukaryota</taxon>
        <taxon>Metazoa</taxon>
        <taxon>Ecdysozoa</taxon>
        <taxon>Arthropoda</taxon>
        <taxon>Hexapoda</taxon>
        <taxon>Insecta</taxon>
        <taxon>Pterygota</taxon>
        <taxon>Neoptera</taxon>
        <taxon>Polyneoptera</taxon>
        <taxon>Orthoptera</taxon>
        <taxon>Ensifera</taxon>
        <taxon>Gryllidea</taxon>
        <taxon>Grylloidea</taxon>
        <taxon>Gryllidae</taxon>
        <taxon>Gryllinae</taxon>
        <taxon>Gryllus</taxon>
    </lineage>
</organism>
<accession>A0AAN9V595</accession>
<dbReference type="AlphaFoldDB" id="A0AAN9V595"/>
<evidence type="ECO:0008006" key="4">
    <source>
        <dbReference type="Google" id="ProtNLM"/>
    </source>
</evidence>
<dbReference type="NCBIfam" id="TIGR00756">
    <property type="entry name" value="PPR"/>
    <property type="match status" value="1"/>
</dbReference>
<dbReference type="PROSITE" id="PS51375">
    <property type="entry name" value="PPR"/>
    <property type="match status" value="1"/>
</dbReference>
<dbReference type="InterPro" id="IPR011990">
    <property type="entry name" value="TPR-like_helical_dom_sf"/>
</dbReference>
<reference evidence="2 3" key="1">
    <citation type="submission" date="2024-03" db="EMBL/GenBank/DDBJ databases">
        <title>The genome assembly and annotation of the cricket Gryllus longicercus Weissman &amp; Gray.</title>
        <authorList>
            <person name="Szrajer S."/>
            <person name="Gray D."/>
            <person name="Ylla G."/>
        </authorList>
    </citation>
    <scope>NUCLEOTIDE SEQUENCE [LARGE SCALE GENOMIC DNA]</scope>
    <source>
        <strain evidence="2">DAG 2021-001</strain>
        <tissue evidence="2">Whole body minus gut</tissue>
    </source>
</reference>
<keyword evidence="3" id="KW-1185">Reference proteome</keyword>
<dbReference type="PANTHER" id="PTHR46669:SF1">
    <property type="entry name" value="LEUCINE-RICH PPR MOTIF-CONTAINING PROTEIN, MITOCHONDRIAL"/>
    <property type="match status" value="1"/>
</dbReference>